<keyword evidence="1" id="KW-0285">Flavoprotein</keyword>
<dbReference type="InterPro" id="IPR011251">
    <property type="entry name" value="Luciferase-like_dom"/>
</dbReference>
<dbReference type="InterPro" id="IPR019921">
    <property type="entry name" value="Lucif-like_OxRdtase_Rv2161c"/>
</dbReference>
<evidence type="ECO:0000259" key="5">
    <source>
        <dbReference type="Pfam" id="PF00296"/>
    </source>
</evidence>
<keyword evidence="4" id="KW-0503">Monooxygenase</keyword>
<dbReference type="InterPro" id="IPR050172">
    <property type="entry name" value="SsuD_RutA_monooxygenase"/>
</dbReference>
<keyword evidence="7" id="KW-1185">Reference proteome</keyword>
<dbReference type="PANTHER" id="PTHR42847:SF4">
    <property type="entry name" value="ALKANESULFONATE MONOOXYGENASE-RELATED"/>
    <property type="match status" value="1"/>
</dbReference>
<evidence type="ECO:0000313" key="7">
    <source>
        <dbReference type="Proteomes" id="UP000609531"/>
    </source>
</evidence>
<dbReference type="InterPro" id="IPR036661">
    <property type="entry name" value="Luciferase-like_sf"/>
</dbReference>
<organism evidence="6 7">
    <name type="scientific">Acuticoccus mangrovi</name>
    <dbReference type="NCBI Taxonomy" id="2796142"/>
    <lineage>
        <taxon>Bacteria</taxon>
        <taxon>Pseudomonadati</taxon>
        <taxon>Pseudomonadota</taxon>
        <taxon>Alphaproteobacteria</taxon>
        <taxon>Hyphomicrobiales</taxon>
        <taxon>Amorphaceae</taxon>
        <taxon>Acuticoccus</taxon>
    </lineage>
</organism>
<keyword evidence="3" id="KW-0560">Oxidoreductase</keyword>
<protein>
    <submittedName>
        <fullName evidence="6">LLM class flavin-dependent oxidoreductase</fullName>
    </submittedName>
</protein>
<evidence type="ECO:0000256" key="4">
    <source>
        <dbReference type="ARBA" id="ARBA00023033"/>
    </source>
</evidence>
<dbReference type="AlphaFoldDB" id="A0A934IQ42"/>
<evidence type="ECO:0000256" key="3">
    <source>
        <dbReference type="ARBA" id="ARBA00023002"/>
    </source>
</evidence>
<dbReference type="Proteomes" id="UP000609531">
    <property type="component" value="Unassembled WGS sequence"/>
</dbReference>
<dbReference type="PANTHER" id="PTHR42847">
    <property type="entry name" value="ALKANESULFONATE MONOOXYGENASE"/>
    <property type="match status" value="1"/>
</dbReference>
<evidence type="ECO:0000256" key="1">
    <source>
        <dbReference type="ARBA" id="ARBA00022630"/>
    </source>
</evidence>
<reference evidence="6" key="1">
    <citation type="submission" date="2020-12" db="EMBL/GenBank/DDBJ databases">
        <title>Bacterial taxonomy.</title>
        <authorList>
            <person name="Pan X."/>
        </authorList>
    </citation>
    <scope>NUCLEOTIDE SEQUENCE</scope>
    <source>
        <strain evidence="6">B2012</strain>
    </source>
</reference>
<accession>A0A934IQ42</accession>
<dbReference type="Gene3D" id="3.20.20.30">
    <property type="entry name" value="Luciferase-like domain"/>
    <property type="match status" value="1"/>
</dbReference>
<name>A0A934IQ42_9HYPH</name>
<proteinExistence type="predicted"/>
<gene>
    <name evidence="6" type="ORF">JCR33_13075</name>
</gene>
<evidence type="ECO:0000313" key="6">
    <source>
        <dbReference type="EMBL" id="MBJ3776631.1"/>
    </source>
</evidence>
<feature type="domain" description="Luciferase-like" evidence="5">
    <location>
        <begin position="22"/>
        <end position="303"/>
    </location>
</feature>
<dbReference type="NCBIfam" id="TIGR03619">
    <property type="entry name" value="F420_Rv2161c"/>
    <property type="match status" value="1"/>
</dbReference>
<sequence>MKYSVCLSTGYEGLAFPVNFCAPQDLVRHAQVAERLGFDSVWGNDHITPPRYVREHFDASPNFYDVLIALAMIAQATTTLRVGTALLVVPNREPVYLAKQAFTLDQMSGGRFMMAVGLGAYREEFEAFVGHRYEKPHRGKMMAEGLEIFRRLATEKVSSFDGEYYSYTDIEMFPKPKQDPFPLFIGGHNMKAVERAAEIGQGWLPGWRPFHEIAERIEALHAAAEKIGRDPKSIEVAPQFSLLIGKTQEEAEATYMKSGLVAHRVSLAHTGRDPAYQVSGNLVGSPETIIAKIHELKAMGVDHCAAMALAVNSQEEYLEQLHWFSEEIMPHCA</sequence>
<comment type="caution">
    <text evidence="6">The sequence shown here is derived from an EMBL/GenBank/DDBJ whole genome shotgun (WGS) entry which is preliminary data.</text>
</comment>
<evidence type="ECO:0000256" key="2">
    <source>
        <dbReference type="ARBA" id="ARBA00022643"/>
    </source>
</evidence>
<dbReference type="Pfam" id="PF00296">
    <property type="entry name" value="Bac_luciferase"/>
    <property type="match status" value="1"/>
</dbReference>
<keyword evidence="2" id="KW-0288">FMN</keyword>
<dbReference type="GO" id="GO:0008726">
    <property type="term" value="F:alkanesulfonate monooxygenase activity"/>
    <property type="evidence" value="ECO:0007669"/>
    <property type="project" value="TreeGrafter"/>
</dbReference>
<dbReference type="RefSeq" id="WP_198882532.1">
    <property type="nucleotide sequence ID" value="NZ_JAEKJA010000010.1"/>
</dbReference>
<dbReference type="GO" id="GO:0046306">
    <property type="term" value="P:alkanesulfonate catabolic process"/>
    <property type="evidence" value="ECO:0007669"/>
    <property type="project" value="TreeGrafter"/>
</dbReference>
<dbReference type="EMBL" id="JAEKJA010000010">
    <property type="protein sequence ID" value="MBJ3776631.1"/>
    <property type="molecule type" value="Genomic_DNA"/>
</dbReference>
<dbReference type="SUPFAM" id="SSF51679">
    <property type="entry name" value="Bacterial luciferase-like"/>
    <property type="match status" value="1"/>
</dbReference>